<dbReference type="EMBL" id="BMQM01000074">
    <property type="protein sequence ID" value="GGR76600.1"/>
    <property type="molecule type" value="Genomic_DNA"/>
</dbReference>
<evidence type="ECO:0000313" key="3">
    <source>
        <dbReference type="Proteomes" id="UP000634308"/>
    </source>
</evidence>
<reference evidence="3" key="1">
    <citation type="journal article" date="2019" name="Int. J. Syst. Evol. Microbiol.">
        <title>The Global Catalogue of Microorganisms (GCM) 10K type strain sequencing project: providing services to taxonomists for standard genome sequencing and annotation.</title>
        <authorList>
            <consortium name="The Broad Institute Genomics Platform"/>
            <consortium name="The Broad Institute Genome Sequencing Center for Infectious Disease"/>
            <person name="Wu L."/>
            <person name="Ma J."/>
        </authorList>
    </citation>
    <scope>NUCLEOTIDE SEQUENCE [LARGE SCALE GENOMIC DNA]</scope>
    <source>
        <strain evidence="3">JCM 31404</strain>
    </source>
</reference>
<dbReference type="Proteomes" id="UP000634308">
    <property type="component" value="Unassembled WGS sequence"/>
</dbReference>
<comment type="caution">
    <text evidence="2">The sequence shown here is derived from an EMBL/GenBank/DDBJ whole genome shotgun (WGS) entry which is preliminary data.</text>
</comment>
<organism evidence="2 3">
    <name type="scientific">Deinococcus seoulensis</name>
    <dbReference type="NCBI Taxonomy" id="1837379"/>
    <lineage>
        <taxon>Bacteria</taxon>
        <taxon>Thermotogati</taxon>
        <taxon>Deinococcota</taxon>
        <taxon>Deinococci</taxon>
        <taxon>Deinococcales</taxon>
        <taxon>Deinococcaceae</taxon>
        <taxon>Deinococcus</taxon>
    </lineage>
</organism>
<protein>
    <submittedName>
        <fullName evidence="2">Uncharacterized protein</fullName>
    </submittedName>
</protein>
<accession>A0ABQ2S1I3</accession>
<gene>
    <name evidence="2" type="ORF">GCM10008959_41600</name>
</gene>
<evidence type="ECO:0000256" key="1">
    <source>
        <dbReference type="SAM" id="MobiDB-lite"/>
    </source>
</evidence>
<proteinExistence type="predicted"/>
<feature type="region of interest" description="Disordered" evidence="1">
    <location>
        <begin position="1"/>
        <end position="26"/>
    </location>
</feature>
<keyword evidence="3" id="KW-1185">Reference proteome</keyword>
<sequence>MPAGMDSLQTFGQGTGQGMRSAPGRAPTIEILTITLGKRTVRGDAKVGGGIKQQDLRLHVIQRFKVGVMFRFKRGAVKG</sequence>
<name>A0ABQ2S1I3_9DEIO</name>
<evidence type="ECO:0000313" key="2">
    <source>
        <dbReference type="EMBL" id="GGR76600.1"/>
    </source>
</evidence>